<dbReference type="OrthoDB" id="75343at2759"/>
<name>A0A1Y1Y850_9FUNG</name>
<evidence type="ECO:0000256" key="4">
    <source>
        <dbReference type="ARBA" id="ARBA00022692"/>
    </source>
</evidence>
<evidence type="ECO:0000256" key="7">
    <source>
        <dbReference type="ARBA" id="ARBA00023128"/>
    </source>
</evidence>
<dbReference type="Pfam" id="PF02466">
    <property type="entry name" value="Tim17"/>
    <property type="match status" value="1"/>
</dbReference>
<dbReference type="Proteomes" id="UP000193498">
    <property type="component" value="Unassembled WGS sequence"/>
</dbReference>
<evidence type="ECO:0000256" key="1">
    <source>
        <dbReference type="ARBA" id="ARBA00004448"/>
    </source>
</evidence>
<dbReference type="AlphaFoldDB" id="A0A1Y1Y850"/>
<accession>A0A1Y1Y850</accession>
<evidence type="ECO:0000256" key="9">
    <source>
        <dbReference type="RuleBase" id="RU367038"/>
    </source>
</evidence>
<evidence type="ECO:0000313" key="10">
    <source>
        <dbReference type="EMBL" id="ORX94202.1"/>
    </source>
</evidence>
<comment type="caution">
    <text evidence="10">The sequence shown here is derived from an EMBL/GenBank/DDBJ whole genome shotgun (WGS) entry which is preliminary data.</text>
</comment>
<keyword evidence="6" id="KW-1133">Transmembrane helix</keyword>
<keyword evidence="4" id="KW-0812">Transmembrane</keyword>
<protein>
    <recommendedName>
        <fullName evidence="3 9">Mitochondrial import inner membrane translocase subunit TIM22</fullName>
    </recommendedName>
</protein>
<evidence type="ECO:0000313" key="11">
    <source>
        <dbReference type="Proteomes" id="UP000193498"/>
    </source>
</evidence>
<keyword evidence="9" id="KW-0813">Transport</keyword>
<comment type="function">
    <text evidence="9">Essential core component of the TIM22 complex, a complex that mediates the import and insertion of multi-pass transmembrane proteins into the mitochondrial inner membrane. In the TIM22 complex, it constitutes the voltage-activated and signal-gated channel. Forms a twin-pore translocase that uses the membrane potential as external driving force in 2 voltage-dependent steps.</text>
</comment>
<dbReference type="GO" id="GO:0008320">
    <property type="term" value="F:protein transmembrane transporter activity"/>
    <property type="evidence" value="ECO:0007669"/>
    <property type="project" value="UniProtKB-UniRule"/>
</dbReference>
<evidence type="ECO:0000256" key="6">
    <source>
        <dbReference type="ARBA" id="ARBA00022989"/>
    </source>
</evidence>
<evidence type="ECO:0000256" key="5">
    <source>
        <dbReference type="ARBA" id="ARBA00022792"/>
    </source>
</evidence>
<dbReference type="GO" id="GO:0042721">
    <property type="term" value="C:TIM22 mitochondrial import inner membrane insertion complex"/>
    <property type="evidence" value="ECO:0007669"/>
    <property type="project" value="UniProtKB-UniRule"/>
</dbReference>
<evidence type="ECO:0000256" key="3">
    <source>
        <dbReference type="ARBA" id="ARBA00020722"/>
    </source>
</evidence>
<comment type="subunit">
    <text evidence="9">Component of the TIM22 complex.</text>
</comment>
<dbReference type="InParanoid" id="A0A1Y1Y850"/>
<comment type="subcellular location">
    <subcellularLocation>
        <location evidence="1 9">Mitochondrion inner membrane</location>
        <topology evidence="1 9">Multi-pass membrane protein</topology>
    </subcellularLocation>
</comment>
<sequence length="150" mass="16072">MNGPFNREPTPKEVELIHSVMESCPFKFVSSGAIGFALGGVFGIFMSSMDFTPPEAIEQPTRVQLRNMLRDMGKKSYSTAKNFAVVGAIYSGTECIIEGYRAKNDLWNSVSAGCITGGILAAPTGPRGVVFGCGGFAAFSAAIDYFLRDH</sequence>
<dbReference type="FunCoup" id="A0A1Y1Y850">
    <property type="interactions" value="539"/>
</dbReference>
<evidence type="ECO:0000256" key="2">
    <source>
        <dbReference type="ARBA" id="ARBA00008444"/>
    </source>
</evidence>
<keyword evidence="11" id="KW-1185">Reference proteome</keyword>
<dbReference type="GO" id="GO:0045039">
    <property type="term" value="P:protein insertion into mitochondrial inner membrane"/>
    <property type="evidence" value="ECO:0007669"/>
    <property type="project" value="UniProtKB-UniRule"/>
</dbReference>
<dbReference type="GO" id="GO:0030943">
    <property type="term" value="F:mitochondrion targeting sequence binding"/>
    <property type="evidence" value="ECO:0007669"/>
    <property type="project" value="TreeGrafter"/>
</dbReference>
<dbReference type="EMBL" id="MCFE01000211">
    <property type="protein sequence ID" value="ORX94202.1"/>
    <property type="molecule type" value="Genomic_DNA"/>
</dbReference>
<gene>
    <name evidence="10" type="ORF">K493DRAFT_315616</name>
</gene>
<dbReference type="STRING" id="1314790.A0A1Y1Y850"/>
<keyword evidence="9" id="KW-0811">Translocation</keyword>
<evidence type="ECO:0000256" key="8">
    <source>
        <dbReference type="ARBA" id="ARBA00023136"/>
    </source>
</evidence>
<keyword evidence="9" id="KW-0653">Protein transport</keyword>
<proteinExistence type="inferred from homology"/>
<keyword evidence="5 9" id="KW-0999">Mitochondrion inner membrane</keyword>
<comment type="similarity">
    <text evidence="2 9">Belongs to the Tim17/Tim22/Tim23 family.</text>
</comment>
<dbReference type="PANTHER" id="PTHR14110:SF0">
    <property type="entry name" value="MITOCHONDRIAL IMPORT INNER MEMBRANE TRANSLOCASE SUBUNIT TIM22"/>
    <property type="match status" value="1"/>
</dbReference>
<reference evidence="10 11" key="1">
    <citation type="submission" date="2016-07" db="EMBL/GenBank/DDBJ databases">
        <title>Pervasive Adenine N6-methylation of Active Genes in Fungi.</title>
        <authorList>
            <consortium name="DOE Joint Genome Institute"/>
            <person name="Mondo S.J."/>
            <person name="Dannebaum R.O."/>
            <person name="Kuo R.C."/>
            <person name="Labutti K."/>
            <person name="Haridas S."/>
            <person name="Kuo A."/>
            <person name="Salamov A."/>
            <person name="Ahrendt S.R."/>
            <person name="Lipzen A."/>
            <person name="Sullivan W."/>
            <person name="Andreopoulos W.B."/>
            <person name="Clum A."/>
            <person name="Lindquist E."/>
            <person name="Daum C."/>
            <person name="Ramamoorthy G.K."/>
            <person name="Gryganskyi A."/>
            <person name="Culley D."/>
            <person name="Magnuson J.K."/>
            <person name="James T.Y."/>
            <person name="O'Malley M.A."/>
            <person name="Stajich J.E."/>
            <person name="Spatafora J.W."/>
            <person name="Visel A."/>
            <person name="Grigoriev I.V."/>
        </authorList>
    </citation>
    <scope>NUCLEOTIDE SEQUENCE [LARGE SCALE GENOMIC DNA]</scope>
    <source>
        <strain evidence="10 11">CBS 931.73</strain>
    </source>
</reference>
<dbReference type="PANTHER" id="PTHR14110">
    <property type="entry name" value="MITOCHONDRIAL IMPORT INNER MEMBRANE TRANSLOCASE SUBUNIT TIM22"/>
    <property type="match status" value="1"/>
</dbReference>
<keyword evidence="7 9" id="KW-0496">Mitochondrion</keyword>
<keyword evidence="8" id="KW-0472">Membrane</keyword>
<organism evidence="10 11">
    <name type="scientific">Basidiobolus meristosporus CBS 931.73</name>
    <dbReference type="NCBI Taxonomy" id="1314790"/>
    <lineage>
        <taxon>Eukaryota</taxon>
        <taxon>Fungi</taxon>
        <taxon>Fungi incertae sedis</taxon>
        <taxon>Zoopagomycota</taxon>
        <taxon>Entomophthoromycotina</taxon>
        <taxon>Basidiobolomycetes</taxon>
        <taxon>Basidiobolales</taxon>
        <taxon>Basidiobolaceae</taxon>
        <taxon>Basidiobolus</taxon>
    </lineage>
</organism>
<dbReference type="InterPro" id="IPR039175">
    <property type="entry name" value="TIM22"/>
</dbReference>